<dbReference type="CDD" id="cd14978">
    <property type="entry name" value="7tmA_FMRFamide_R-like"/>
    <property type="match status" value="1"/>
</dbReference>
<dbReference type="STRING" id="46835.A0A504YS99"/>
<dbReference type="PROSITE" id="PS50262">
    <property type="entry name" value="G_PROTEIN_RECEP_F1_2"/>
    <property type="match status" value="1"/>
</dbReference>
<keyword evidence="2 5" id="KW-0812">Transmembrane</keyword>
<evidence type="ECO:0000256" key="5">
    <source>
        <dbReference type="SAM" id="Phobius"/>
    </source>
</evidence>
<keyword evidence="7" id="KW-0675">Receptor</keyword>
<protein>
    <submittedName>
        <fullName evidence="7">Peptide G protein-coupled receptor</fullName>
    </submittedName>
</protein>
<feature type="transmembrane region" description="Helical" evidence="5">
    <location>
        <begin position="171"/>
        <end position="193"/>
    </location>
</feature>
<dbReference type="OrthoDB" id="10011262at2759"/>
<gene>
    <name evidence="7" type="ORF">FGIG_05811</name>
</gene>
<evidence type="ECO:0000313" key="7">
    <source>
        <dbReference type="EMBL" id="TPP64093.1"/>
    </source>
</evidence>
<feature type="transmembrane region" description="Helical" evidence="5">
    <location>
        <begin position="95"/>
        <end position="118"/>
    </location>
</feature>
<dbReference type="PANTHER" id="PTHR46641">
    <property type="entry name" value="FMRFAMIDE RECEPTOR-RELATED"/>
    <property type="match status" value="1"/>
</dbReference>
<evidence type="ECO:0000256" key="2">
    <source>
        <dbReference type="ARBA" id="ARBA00022692"/>
    </source>
</evidence>
<dbReference type="InterPro" id="IPR052954">
    <property type="entry name" value="GPCR-Ligand_Int"/>
</dbReference>
<keyword evidence="8" id="KW-1185">Reference proteome</keyword>
<dbReference type="PANTHER" id="PTHR46641:SF2">
    <property type="entry name" value="FMRFAMIDE RECEPTOR"/>
    <property type="match status" value="1"/>
</dbReference>
<feature type="transmembrane region" description="Helical" evidence="5">
    <location>
        <begin position="130"/>
        <end position="151"/>
    </location>
</feature>
<dbReference type="Gene3D" id="1.20.1070.10">
    <property type="entry name" value="Rhodopsin 7-helix transmembrane proteins"/>
    <property type="match status" value="1"/>
</dbReference>
<comment type="subcellular location">
    <subcellularLocation>
        <location evidence="1">Membrane</location>
    </subcellularLocation>
</comment>
<evidence type="ECO:0000256" key="3">
    <source>
        <dbReference type="ARBA" id="ARBA00022989"/>
    </source>
</evidence>
<feature type="transmembrane region" description="Helical" evidence="5">
    <location>
        <begin position="458"/>
        <end position="481"/>
    </location>
</feature>
<keyword evidence="4 5" id="KW-0472">Membrane</keyword>
<dbReference type="PRINTS" id="PR00237">
    <property type="entry name" value="GPCRRHODOPSN"/>
</dbReference>
<dbReference type="InterPro" id="IPR000276">
    <property type="entry name" value="GPCR_Rhodpsn"/>
</dbReference>
<feature type="transmembrane region" description="Helical" evidence="5">
    <location>
        <begin position="217"/>
        <end position="235"/>
    </location>
</feature>
<feature type="transmembrane region" description="Helical" evidence="5">
    <location>
        <begin position="405"/>
        <end position="430"/>
    </location>
</feature>
<proteinExistence type="predicted"/>
<reference evidence="7 8" key="1">
    <citation type="submission" date="2019-04" db="EMBL/GenBank/DDBJ databases">
        <title>Annotation for the trematode Fasciola gigantica.</title>
        <authorList>
            <person name="Choi Y.-J."/>
        </authorList>
    </citation>
    <scope>NUCLEOTIDE SEQUENCE [LARGE SCALE GENOMIC DNA]</scope>
    <source>
        <strain evidence="7">Uganda_cow_1</strain>
    </source>
</reference>
<evidence type="ECO:0000256" key="4">
    <source>
        <dbReference type="ARBA" id="ARBA00023136"/>
    </source>
</evidence>
<dbReference type="GO" id="GO:0016020">
    <property type="term" value="C:membrane"/>
    <property type="evidence" value="ECO:0007669"/>
    <property type="project" value="UniProtKB-SubCell"/>
</dbReference>
<dbReference type="AlphaFoldDB" id="A0A504YS99"/>
<organism evidence="7 8">
    <name type="scientific">Fasciola gigantica</name>
    <name type="common">Giant liver fluke</name>
    <dbReference type="NCBI Taxonomy" id="46835"/>
    <lineage>
        <taxon>Eukaryota</taxon>
        <taxon>Metazoa</taxon>
        <taxon>Spiralia</taxon>
        <taxon>Lophotrochozoa</taxon>
        <taxon>Platyhelminthes</taxon>
        <taxon>Trematoda</taxon>
        <taxon>Digenea</taxon>
        <taxon>Plagiorchiida</taxon>
        <taxon>Echinostomata</taxon>
        <taxon>Echinostomatoidea</taxon>
        <taxon>Fasciolidae</taxon>
        <taxon>Fasciola</taxon>
    </lineage>
</organism>
<name>A0A504YS99_FASGI</name>
<feature type="domain" description="G-protein coupled receptors family 1 profile" evidence="6">
    <location>
        <begin position="110"/>
        <end position="478"/>
    </location>
</feature>
<evidence type="ECO:0000259" key="6">
    <source>
        <dbReference type="PROSITE" id="PS50262"/>
    </source>
</evidence>
<feature type="transmembrane region" description="Helical" evidence="5">
    <location>
        <begin position="278"/>
        <end position="296"/>
    </location>
</feature>
<keyword evidence="3 5" id="KW-1133">Transmembrane helix</keyword>
<evidence type="ECO:0000256" key="1">
    <source>
        <dbReference type="ARBA" id="ARBA00004370"/>
    </source>
</evidence>
<dbReference type="EMBL" id="SUNJ01004883">
    <property type="protein sequence ID" value="TPP64093.1"/>
    <property type="molecule type" value="Genomic_DNA"/>
</dbReference>
<evidence type="ECO:0000313" key="8">
    <source>
        <dbReference type="Proteomes" id="UP000316759"/>
    </source>
</evidence>
<dbReference type="SUPFAM" id="SSF81321">
    <property type="entry name" value="Family A G protein-coupled receptor-like"/>
    <property type="match status" value="1"/>
</dbReference>
<dbReference type="InterPro" id="IPR017452">
    <property type="entry name" value="GPCR_Rhodpsn_7TM"/>
</dbReference>
<sequence>MNIFTQAQILADRITRNQGFQATRIQSVNVTADSSHQQNTEIWVSKISGSLEDTVRVQSNYMKAMNTTLLTSKWNETNTFNCYPNKYQTGVPGVLVTHVSLTLALLGIAVNVLTLVVLRRTPTRGATNLLLVALATEDIFIIIFYGLFYVTNHYYENYRITFLGLVRHIDSPLYFLLSWIKVAEIYTIVLLSLQRYLAIRWPLHAASLCSVGRTKRILVGVIVSAALLKLPNLILGYKILVPSTNCEGSELKDVFGDHPWYGTFQLIQVHALDQLSGFIIPLSILIVLNIGLIIRVRVATRKRIRDDQLGVQSVQKRGLSTWRIPRDSYIKEGPTKSHVTQDNLQADANSSDMTKLRGLRKNWSTDHINSIRTTTQQSHRGGHEGYVVPMTAVSAANLQSRSVTLTLIGVVSTFIVFETPTTVCICYEIWQSIVKQNEMNSETLVETTDAIDSDFYRYAYPIALVSVMIGCASNFFVYMLVGRKFRRLCFRVLRECVLMCPCDRRRTGWDDKRPIRRKRSTRFPGTQCSMTTIEKLPSSTSPP</sequence>
<accession>A0A504YS99</accession>
<comment type="caution">
    <text evidence="7">The sequence shown here is derived from an EMBL/GenBank/DDBJ whole genome shotgun (WGS) entry which is preliminary data.</text>
</comment>
<dbReference type="Pfam" id="PF00001">
    <property type="entry name" value="7tm_1"/>
    <property type="match status" value="1"/>
</dbReference>
<dbReference type="GO" id="GO:0004930">
    <property type="term" value="F:G protein-coupled receptor activity"/>
    <property type="evidence" value="ECO:0007669"/>
    <property type="project" value="InterPro"/>
</dbReference>
<dbReference type="Proteomes" id="UP000316759">
    <property type="component" value="Unassembled WGS sequence"/>
</dbReference>